<dbReference type="InterPro" id="IPR000209">
    <property type="entry name" value="Peptidase_S8/S53_dom"/>
</dbReference>
<dbReference type="Gene3D" id="3.40.50.200">
    <property type="entry name" value="Peptidase S8/S53 domain"/>
    <property type="match status" value="1"/>
</dbReference>
<gene>
    <name evidence="11" type="ORF">EDM52_00825</name>
</gene>
<dbReference type="CDD" id="cd07484">
    <property type="entry name" value="Peptidases_S8_Thermitase_like"/>
    <property type="match status" value="1"/>
</dbReference>
<keyword evidence="5 7" id="KW-0378">Hydrolase</keyword>
<feature type="domain" description="BIG2" evidence="10">
    <location>
        <begin position="576"/>
        <end position="655"/>
    </location>
</feature>
<feature type="active site" description="Charge relay system" evidence="7">
    <location>
        <position position="153"/>
    </location>
</feature>
<dbReference type="PROSITE" id="PS51892">
    <property type="entry name" value="SUBTILASE"/>
    <property type="match status" value="1"/>
</dbReference>
<dbReference type="PANTHER" id="PTHR43806:SF11">
    <property type="entry name" value="CEREVISIN-RELATED"/>
    <property type="match status" value="1"/>
</dbReference>
<feature type="chain" id="PRO_5018064670" description="BIG2 domain-containing protein" evidence="9">
    <location>
        <begin position="31"/>
        <end position="740"/>
    </location>
</feature>
<feature type="domain" description="BIG2" evidence="10">
    <location>
        <begin position="657"/>
        <end position="737"/>
    </location>
</feature>
<dbReference type="InterPro" id="IPR008964">
    <property type="entry name" value="Invasin/intimin_cell_adhesion"/>
</dbReference>
<feature type="active site" description="Charge relay system" evidence="7">
    <location>
        <position position="188"/>
    </location>
</feature>
<keyword evidence="12" id="KW-1185">Reference proteome</keyword>
<feature type="signal peptide" evidence="9">
    <location>
        <begin position="1"/>
        <end position="30"/>
    </location>
</feature>
<keyword evidence="9" id="KW-0732">Signal</keyword>
<dbReference type="PANTHER" id="PTHR43806">
    <property type="entry name" value="PEPTIDASE S8"/>
    <property type="match status" value="1"/>
</dbReference>
<keyword evidence="6 7" id="KW-0720">Serine protease</keyword>
<keyword evidence="3" id="KW-0964">Secreted</keyword>
<dbReference type="RefSeq" id="WP_122907142.1">
    <property type="nucleotide sequence ID" value="NZ_CBCSBE010000018.1"/>
</dbReference>
<proteinExistence type="inferred from homology"/>
<dbReference type="PROSITE" id="PS00137">
    <property type="entry name" value="SUBTILASE_HIS"/>
    <property type="match status" value="1"/>
</dbReference>
<dbReference type="InterPro" id="IPR050131">
    <property type="entry name" value="Peptidase_S8_subtilisin-like"/>
</dbReference>
<dbReference type="GO" id="GO:0006508">
    <property type="term" value="P:proteolysis"/>
    <property type="evidence" value="ECO:0007669"/>
    <property type="project" value="UniProtKB-KW"/>
</dbReference>
<dbReference type="Pfam" id="PF02368">
    <property type="entry name" value="Big_2"/>
    <property type="match status" value="1"/>
</dbReference>
<evidence type="ECO:0000256" key="8">
    <source>
        <dbReference type="RuleBase" id="RU003355"/>
    </source>
</evidence>
<evidence type="ECO:0000256" key="6">
    <source>
        <dbReference type="ARBA" id="ARBA00022825"/>
    </source>
</evidence>
<dbReference type="InterPro" id="IPR034084">
    <property type="entry name" value="Thermitase-like_dom"/>
</dbReference>
<dbReference type="Gene3D" id="2.60.40.1080">
    <property type="match status" value="4"/>
</dbReference>
<dbReference type="SMART" id="SM00635">
    <property type="entry name" value="BID_2"/>
    <property type="match status" value="4"/>
</dbReference>
<comment type="similarity">
    <text evidence="2 7 8">Belongs to the peptidase S8 family.</text>
</comment>
<dbReference type="InterPro" id="IPR036852">
    <property type="entry name" value="Peptidase_S8/S53_dom_sf"/>
</dbReference>
<protein>
    <recommendedName>
        <fullName evidence="10">BIG2 domain-containing protein</fullName>
    </recommendedName>
</protein>
<feature type="domain" description="BIG2" evidence="10">
    <location>
        <begin position="411"/>
        <end position="491"/>
    </location>
</feature>
<evidence type="ECO:0000256" key="7">
    <source>
        <dbReference type="PROSITE-ProRule" id="PRU01240"/>
    </source>
</evidence>
<dbReference type="PROSITE" id="PS00138">
    <property type="entry name" value="SUBTILASE_SER"/>
    <property type="match status" value="1"/>
</dbReference>
<dbReference type="InterPro" id="IPR023828">
    <property type="entry name" value="Peptidase_S8_Ser-AS"/>
</dbReference>
<sequence>MHLRLRKAAWGIITTSLLLGSSIFSPTAFAEERQESLPKIMSSETGEYIIKLKNAAGTRSMSQLGVPDGEVSLVGASREHLLIKLPASREEHVLDGLAQDPNIEYIEPNIRMRKAAEITDPRFEEQWGLQTIQAPQAWESKSSGAKVTVAVIDSGVDYTHPDLVNRVDTRNGYDYVNGDDDPMDDEGHGTHVAGIIAAELNQEGIAGVSGKANVEILPLKVLNKYGEGTMYDVSFAIMDAADLGADVINLSLTGERSNSEPRMMEEAIRYALKKGAVVVAAAGNDADRVERYLPASLPGVIAVSAVDQELELAKFSNYGSGITLAAPGEEILSTFKGGRYAYSSGTSQATPFVSGTVALLKVKEPKLSVDQIKERLIKTAVDLGKKGRDSQYGYGLVNAYQALQYEPPPANLRSIAVTPSKLSLRPAGTQALNVTATYDDRSQANVTDGAVWKSQDETVAKVDKGEVHAIGFGKTKLTASFEGKQTTIPVEVVVSRLESSERRLTMKPDAETDLKIYATYGDKTREEVTPADVIWKSRNEQIATVKEGIVTAHDTGSTSITASYGGKSVTIQVSVKMTKLVADPAEVRMRPFAKTPVTLYAYYGNEREDVTDEAEWKTSNAKLAVVEEGMITTTGIGTATITGTYRGKSVRIRVDTSLRKLTVSDSRLELKEGEDVSPVVTATYPDLSTEEVMQVEWSSSNEKVAVVDEQGKITAIKEGMATITANYGGKRIRITIKVVK</sequence>
<evidence type="ECO:0000313" key="12">
    <source>
        <dbReference type="Proteomes" id="UP000282028"/>
    </source>
</evidence>
<dbReference type="OrthoDB" id="9798386at2"/>
<evidence type="ECO:0000256" key="2">
    <source>
        <dbReference type="ARBA" id="ARBA00011073"/>
    </source>
</evidence>
<dbReference type="GO" id="GO:0004252">
    <property type="term" value="F:serine-type endopeptidase activity"/>
    <property type="evidence" value="ECO:0007669"/>
    <property type="project" value="UniProtKB-UniRule"/>
</dbReference>
<comment type="caution">
    <text evidence="11">The sequence shown here is derived from an EMBL/GenBank/DDBJ whole genome shotgun (WGS) entry which is preliminary data.</text>
</comment>
<evidence type="ECO:0000256" key="5">
    <source>
        <dbReference type="ARBA" id="ARBA00022801"/>
    </source>
</evidence>
<dbReference type="InterPro" id="IPR015500">
    <property type="entry name" value="Peptidase_S8_subtilisin-rel"/>
</dbReference>
<feature type="domain" description="BIG2" evidence="10">
    <location>
        <begin position="493"/>
        <end position="574"/>
    </location>
</feature>
<dbReference type="GO" id="GO:0005576">
    <property type="term" value="C:extracellular region"/>
    <property type="evidence" value="ECO:0007669"/>
    <property type="project" value="UniProtKB-SubCell"/>
</dbReference>
<dbReference type="AlphaFoldDB" id="A0A3M8CMX2"/>
<evidence type="ECO:0000256" key="1">
    <source>
        <dbReference type="ARBA" id="ARBA00004613"/>
    </source>
</evidence>
<dbReference type="InterPro" id="IPR023827">
    <property type="entry name" value="Peptidase_S8_Asp-AS"/>
</dbReference>
<dbReference type="PRINTS" id="PR00723">
    <property type="entry name" value="SUBTILISIN"/>
</dbReference>
<dbReference type="SUPFAM" id="SSF49373">
    <property type="entry name" value="Invasin/intimin cell-adhesion fragments"/>
    <property type="match status" value="4"/>
</dbReference>
<reference evidence="11 12" key="1">
    <citation type="submission" date="2018-10" db="EMBL/GenBank/DDBJ databases">
        <title>Phylogenomics of Brevibacillus.</title>
        <authorList>
            <person name="Dunlap C."/>
        </authorList>
    </citation>
    <scope>NUCLEOTIDE SEQUENCE [LARGE SCALE GENOMIC DNA]</scope>
    <source>
        <strain evidence="11 12">JCM 12215</strain>
    </source>
</reference>
<dbReference type="PROSITE" id="PS00136">
    <property type="entry name" value="SUBTILASE_ASP"/>
    <property type="match status" value="1"/>
</dbReference>
<accession>A0A3M8CMX2</accession>
<dbReference type="Pfam" id="PF00082">
    <property type="entry name" value="Peptidase_S8"/>
    <property type="match status" value="1"/>
</dbReference>
<name>A0A3M8CMX2_9BACL</name>
<evidence type="ECO:0000256" key="9">
    <source>
        <dbReference type="SAM" id="SignalP"/>
    </source>
</evidence>
<comment type="subcellular location">
    <subcellularLocation>
        <location evidence="1">Secreted</location>
    </subcellularLocation>
</comment>
<evidence type="ECO:0000256" key="3">
    <source>
        <dbReference type="ARBA" id="ARBA00022525"/>
    </source>
</evidence>
<dbReference type="Proteomes" id="UP000282028">
    <property type="component" value="Unassembled WGS sequence"/>
</dbReference>
<dbReference type="InterPro" id="IPR022398">
    <property type="entry name" value="Peptidase_S8_His-AS"/>
</dbReference>
<dbReference type="EMBL" id="RHHR01000002">
    <property type="protein sequence ID" value="RNB77102.1"/>
    <property type="molecule type" value="Genomic_DNA"/>
</dbReference>
<keyword evidence="4 7" id="KW-0645">Protease</keyword>
<evidence type="ECO:0000259" key="10">
    <source>
        <dbReference type="SMART" id="SM00635"/>
    </source>
</evidence>
<dbReference type="SUPFAM" id="SSF52743">
    <property type="entry name" value="Subtilisin-like"/>
    <property type="match status" value="1"/>
</dbReference>
<evidence type="ECO:0000256" key="4">
    <source>
        <dbReference type="ARBA" id="ARBA00022670"/>
    </source>
</evidence>
<evidence type="ECO:0000313" key="11">
    <source>
        <dbReference type="EMBL" id="RNB77102.1"/>
    </source>
</evidence>
<organism evidence="11 12">
    <name type="scientific">Brevibacillus invocatus</name>
    <dbReference type="NCBI Taxonomy" id="173959"/>
    <lineage>
        <taxon>Bacteria</taxon>
        <taxon>Bacillati</taxon>
        <taxon>Bacillota</taxon>
        <taxon>Bacilli</taxon>
        <taxon>Bacillales</taxon>
        <taxon>Paenibacillaceae</taxon>
        <taxon>Brevibacillus</taxon>
    </lineage>
</organism>
<feature type="active site" description="Charge relay system" evidence="7">
    <location>
        <position position="347"/>
    </location>
</feature>
<dbReference type="InterPro" id="IPR003343">
    <property type="entry name" value="Big_2"/>
</dbReference>